<comment type="caution">
    <text evidence="2">The sequence shown here is derived from an EMBL/GenBank/DDBJ whole genome shotgun (WGS) entry which is preliminary data.</text>
</comment>
<evidence type="ECO:0000313" key="3">
    <source>
        <dbReference type="Proteomes" id="UP000745859"/>
    </source>
</evidence>
<dbReference type="InterPro" id="IPR008972">
    <property type="entry name" value="Cupredoxin"/>
</dbReference>
<feature type="domain" description="Sulfocyanin-like C-terminal" evidence="1">
    <location>
        <begin position="552"/>
        <end position="655"/>
    </location>
</feature>
<dbReference type="RefSeq" id="WP_167189004.1">
    <property type="nucleotide sequence ID" value="NZ_JAASQL010000003.1"/>
</dbReference>
<dbReference type="CDD" id="cd04233">
    <property type="entry name" value="Auracyanin"/>
    <property type="match status" value="1"/>
</dbReference>
<accession>A0ABX0UAT8</accession>
<dbReference type="InterPro" id="IPR049544">
    <property type="entry name" value="SoxE-like_C"/>
</dbReference>
<evidence type="ECO:0000313" key="2">
    <source>
        <dbReference type="EMBL" id="NIJ45942.1"/>
    </source>
</evidence>
<dbReference type="InterPro" id="IPR011042">
    <property type="entry name" value="6-blade_b-propeller_TolB-like"/>
</dbReference>
<dbReference type="SUPFAM" id="SSF49503">
    <property type="entry name" value="Cupredoxins"/>
    <property type="match status" value="1"/>
</dbReference>
<gene>
    <name evidence="2" type="ORF">FHR24_002413</name>
</gene>
<keyword evidence="3" id="KW-1185">Reference proteome</keyword>
<dbReference type="Pfam" id="PF06525">
    <property type="entry name" value="SoxE"/>
    <property type="match status" value="1"/>
</dbReference>
<dbReference type="PANTHER" id="PTHR33546:SF1">
    <property type="entry name" value="LARGE, MULTIFUNCTIONAL SECRETED PROTEIN"/>
    <property type="match status" value="1"/>
</dbReference>
<protein>
    <submittedName>
        <fullName evidence="2">Azurin/glucose/arabinose dehydrogenase</fullName>
    </submittedName>
</protein>
<dbReference type="InterPro" id="IPR011041">
    <property type="entry name" value="Quinoprot_gluc/sorb_DH_b-prop"/>
</dbReference>
<dbReference type="EMBL" id="JAASQL010000003">
    <property type="protein sequence ID" value="NIJ45942.1"/>
    <property type="molecule type" value="Genomic_DNA"/>
</dbReference>
<reference evidence="2 3" key="1">
    <citation type="submission" date="2020-03" db="EMBL/GenBank/DDBJ databases">
        <title>Genomic Encyclopedia of Type Strains, Phase IV (KMG-IV): sequencing the most valuable type-strain genomes for metagenomic binning, comparative biology and taxonomic classification.</title>
        <authorList>
            <person name="Goeker M."/>
        </authorList>
    </citation>
    <scope>NUCLEOTIDE SEQUENCE [LARGE SCALE GENOMIC DNA]</scope>
    <source>
        <strain evidence="2 3">DSM 101599</strain>
    </source>
</reference>
<organism evidence="2 3">
    <name type="scientific">Wenyingzhuangia heitensis</name>
    <dbReference type="NCBI Taxonomy" id="1487859"/>
    <lineage>
        <taxon>Bacteria</taxon>
        <taxon>Pseudomonadati</taxon>
        <taxon>Bacteroidota</taxon>
        <taxon>Flavobacteriia</taxon>
        <taxon>Flavobacteriales</taxon>
        <taxon>Flavobacteriaceae</taxon>
        <taxon>Wenyingzhuangia</taxon>
    </lineage>
</organism>
<dbReference type="Gene3D" id="2.120.10.30">
    <property type="entry name" value="TolB, C-terminal domain"/>
    <property type="match status" value="1"/>
</dbReference>
<sequence>MKTIHKILALTSVLFINQAVVAQKKNKVLNKALAAQEAEYYKIVDVPIPKDITLEVGGLALTDDNKLGVSTRRGEVWVIDKPNSEQPTYSLFASGMHEVLGLAYRNNSFFASQRGELTELIDDNKDGKVDYYKTFFSWPLSGNYHEYSYGPRVDKDGNMFVHLNVTWANGGQSFSKWRGWLLKFNNKGEMIPFSTGFRSPAGLGIMPNGDIFYSENQGDWVGSGRITHLEKGDFAGHPESLRWTDEPNSPLKLKPSDIKSDYLSMYEYGKELKELKAPALWLPHTILGTSTSDIIFDTTEGDFGPFKGQMFVGDQGNSRIVRVSLEKVNGVYQGAAFGFVEGFSSGVLRMIWSNDNSMFVGMTSRGWGSIGRKQFGLQRLVWTGKTPFEVKTMKALNDGFELEFTKPVDKKMAKDIMNYKVASFTYKYHQTYGSPIEELKSAMVHHAEVSKDGLKVKLTIHGMRLGYIHQIEMPNLESKSGELLLHNKGFYTLNEVPGGKLKSAHMAMADTPKKVIDQPKRATKMPASWGKKGADEKIELGTIPGLQYNLKKITIKSGSKIQLTLTNNDDMLHNMVIMKPGADTPVTVGNMALQLGLEGPELSYVPDTDLVLFHSGIVGPESTETIYFTAPTKPGQYWIVCTFPGHAYTMQTQLIVK</sequence>
<dbReference type="SUPFAM" id="SSF50952">
    <property type="entry name" value="Soluble quinoprotein glucose dehydrogenase"/>
    <property type="match status" value="1"/>
</dbReference>
<name>A0ABX0UAT8_9FLAO</name>
<proteinExistence type="predicted"/>
<evidence type="ECO:0000259" key="1">
    <source>
        <dbReference type="Pfam" id="PF06525"/>
    </source>
</evidence>
<dbReference type="Proteomes" id="UP000745859">
    <property type="component" value="Unassembled WGS sequence"/>
</dbReference>
<dbReference type="PANTHER" id="PTHR33546">
    <property type="entry name" value="LARGE, MULTIFUNCTIONAL SECRETED PROTEIN-RELATED"/>
    <property type="match status" value="1"/>
</dbReference>
<dbReference type="Gene3D" id="2.60.40.420">
    <property type="entry name" value="Cupredoxins - blue copper proteins"/>
    <property type="match status" value="1"/>
</dbReference>